<evidence type="ECO:0000256" key="1">
    <source>
        <dbReference type="SAM" id="MobiDB-lite"/>
    </source>
</evidence>
<feature type="compositionally biased region" description="Basic residues" evidence="1">
    <location>
        <begin position="11"/>
        <end position="23"/>
    </location>
</feature>
<feature type="region of interest" description="Disordered" evidence="1">
    <location>
        <begin position="1"/>
        <end position="75"/>
    </location>
</feature>
<keyword evidence="3" id="KW-1185">Reference proteome</keyword>
<feature type="compositionally biased region" description="Polar residues" evidence="1">
    <location>
        <begin position="36"/>
        <end position="50"/>
    </location>
</feature>
<organism evidence="2 3">
    <name type="scientific">Pleurodeles waltl</name>
    <name type="common">Iberian ribbed newt</name>
    <dbReference type="NCBI Taxonomy" id="8319"/>
    <lineage>
        <taxon>Eukaryota</taxon>
        <taxon>Metazoa</taxon>
        <taxon>Chordata</taxon>
        <taxon>Craniata</taxon>
        <taxon>Vertebrata</taxon>
        <taxon>Euteleostomi</taxon>
        <taxon>Amphibia</taxon>
        <taxon>Batrachia</taxon>
        <taxon>Caudata</taxon>
        <taxon>Salamandroidea</taxon>
        <taxon>Salamandridae</taxon>
        <taxon>Pleurodelinae</taxon>
        <taxon>Pleurodeles</taxon>
    </lineage>
</organism>
<dbReference type="EMBL" id="JANPWB010000010">
    <property type="protein sequence ID" value="KAJ1145587.1"/>
    <property type="molecule type" value="Genomic_DNA"/>
</dbReference>
<accession>A0AAV7QYI6</accession>
<reference evidence="2" key="1">
    <citation type="journal article" date="2022" name="bioRxiv">
        <title>Sequencing and chromosome-scale assembly of the giantPleurodeles waltlgenome.</title>
        <authorList>
            <person name="Brown T."/>
            <person name="Elewa A."/>
            <person name="Iarovenko S."/>
            <person name="Subramanian E."/>
            <person name="Araus A.J."/>
            <person name="Petzold A."/>
            <person name="Susuki M."/>
            <person name="Suzuki K.-i.T."/>
            <person name="Hayashi T."/>
            <person name="Toyoda A."/>
            <person name="Oliveira C."/>
            <person name="Osipova E."/>
            <person name="Leigh N.D."/>
            <person name="Simon A."/>
            <person name="Yun M.H."/>
        </authorList>
    </citation>
    <scope>NUCLEOTIDE SEQUENCE</scope>
    <source>
        <strain evidence="2">20211129_DDA</strain>
        <tissue evidence="2">Liver</tissue>
    </source>
</reference>
<name>A0AAV7QYI6_PLEWA</name>
<comment type="caution">
    <text evidence="2">The sequence shown here is derived from an EMBL/GenBank/DDBJ whole genome shotgun (WGS) entry which is preliminary data.</text>
</comment>
<dbReference type="Proteomes" id="UP001066276">
    <property type="component" value="Chromosome 6"/>
</dbReference>
<evidence type="ECO:0000313" key="2">
    <source>
        <dbReference type="EMBL" id="KAJ1145587.1"/>
    </source>
</evidence>
<dbReference type="AlphaFoldDB" id="A0AAV7QYI6"/>
<gene>
    <name evidence="2" type="ORF">NDU88_011873</name>
</gene>
<proteinExistence type="predicted"/>
<evidence type="ECO:0000313" key="3">
    <source>
        <dbReference type="Proteomes" id="UP001066276"/>
    </source>
</evidence>
<protein>
    <submittedName>
        <fullName evidence="2">Uncharacterized protein</fullName>
    </submittedName>
</protein>
<sequence length="104" mass="11695">MSDDECESTTKKGKKKKKTKHLRKELLPSAVMEGLSTFSDIRGPSTSQRSGAPRNTKRRGVPGSTNRLGDPWGTEHIGTLDLEFGDQDPENTYDEYVFYLDQET</sequence>